<protein>
    <submittedName>
        <fullName evidence="1">Uncharacterized protein</fullName>
    </submittedName>
</protein>
<accession>A0A392R2P9</accession>
<feature type="non-terminal residue" evidence="1">
    <location>
        <position position="36"/>
    </location>
</feature>
<organism evidence="1 2">
    <name type="scientific">Trifolium medium</name>
    <dbReference type="NCBI Taxonomy" id="97028"/>
    <lineage>
        <taxon>Eukaryota</taxon>
        <taxon>Viridiplantae</taxon>
        <taxon>Streptophyta</taxon>
        <taxon>Embryophyta</taxon>
        <taxon>Tracheophyta</taxon>
        <taxon>Spermatophyta</taxon>
        <taxon>Magnoliopsida</taxon>
        <taxon>eudicotyledons</taxon>
        <taxon>Gunneridae</taxon>
        <taxon>Pentapetalae</taxon>
        <taxon>rosids</taxon>
        <taxon>fabids</taxon>
        <taxon>Fabales</taxon>
        <taxon>Fabaceae</taxon>
        <taxon>Papilionoideae</taxon>
        <taxon>50 kb inversion clade</taxon>
        <taxon>NPAAA clade</taxon>
        <taxon>Hologalegina</taxon>
        <taxon>IRL clade</taxon>
        <taxon>Trifolieae</taxon>
        <taxon>Trifolium</taxon>
    </lineage>
</organism>
<reference evidence="1 2" key="1">
    <citation type="journal article" date="2018" name="Front. Plant Sci.">
        <title>Red Clover (Trifolium pratense) and Zigzag Clover (T. medium) - A Picture of Genomic Similarities and Differences.</title>
        <authorList>
            <person name="Dluhosova J."/>
            <person name="Istvanek J."/>
            <person name="Nedelnik J."/>
            <person name="Repkova J."/>
        </authorList>
    </citation>
    <scope>NUCLEOTIDE SEQUENCE [LARGE SCALE GENOMIC DNA]</scope>
    <source>
        <strain evidence="2">cv. 10/8</strain>
        <tissue evidence="1">Leaf</tissue>
    </source>
</reference>
<name>A0A392R2P9_9FABA</name>
<evidence type="ECO:0000313" key="1">
    <source>
        <dbReference type="EMBL" id="MCI30851.1"/>
    </source>
</evidence>
<comment type="caution">
    <text evidence="1">The sequence shown here is derived from an EMBL/GenBank/DDBJ whole genome shotgun (WGS) entry which is preliminary data.</text>
</comment>
<dbReference type="AlphaFoldDB" id="A0A392R2P9"/>
<keyword evidence="2" id="KW-1185">Reference proteome</keyword>
<proteinExistence type="predicted"/>
<evidence type="ECO:0000313" key="2">
    <source>
        <dbReference type="Proteomes" id="UP000265520"/>
    </source>
</evidence>
<sequence length="36" mass="4220">MSPPEFAGEYVPSKEREWIQRMSDILDSMQCSEADR</sequence>
<dbReference type="Proteomes" id="UP000265520">
    <property type="component" value="Unassembled WGS sequence"/>
</dbReference>
<dbReference type="EMBL" id="LXQA010182666">
    <property type="protein sequence ID" value="MCI30851.1"/>
    <property type="molecule type" value="Genomic_DNA"/>
</dbReference>